<gene>
    <name evidence="2" type="ORF">H0H81_005514</name>
</gene>
<dbReference type="Proteomes" id="UP000717328">
    <property type="component" value="Unassembled WGS sequence"/>
</dbReference>
<sequence>METSPNSMAAVLTTSMSLRIILSVRGSLAQGGSFALSANTTTNSSRTTHVISTRGAVPTNISTHGQTYTLDVRSKTEADWASNDKASESEAKPTILDSAEANNPGVGVKITIDREIGYDDSFHHAK</sequence>
<accession>A0A9P7KL29</accession>
<feature type="region of interest" description="Disordered" evidence="1">
    <location>
        <begin position="77"/>
        <end position="102"/>
    </location>
</feature>
<comment type="caution">
    <text evidence="2">The sequence shown here is derived from an EMBL/GenBank/DDBJ whole genome shotgun (WGS) entry which is preliminary data.</text>
</comment>
<dbReference type="OrthoDB" id="2626017at2759"/>
<name>A0A9P7KL29_9AGAR</name>
<reference evidence="2" key="1">
    <citation type="submission" date="2021-02" db="EMBL/GenBank/DDBJ databases">
        <authorList>
            <person name="Nieuwenhuis M."/>
            <person name="Van De Peppel L.J.J."/>
        </authorList>
    </citation>
    <scope>NUCLEOTIDE SEQUENCE</scope>
    <source>
        <strain evidence="2">D49</strain>
    </source>
</reference>
<dbReference type="EMBL" id="JABCKI010000014">
    <property type="protein sequence ID" value="KAG5654268.1"/>
    <property type="molecule type" value="Genomic_DNA"/>
</dbReference>
<organism evidence="2 3">
    <name type="scientific">Sphagnurus paluster</name>
    <dbReference type="NCBI Taxonomy" id="117069"/>
    <lineage>
        <taxon>Eukaryota</taxon>
        <taxon>Fungi</taxon>
        <taxon>Dikarya</taxon>
        <taxon>Basidiomycota</taxon>
        <taxon>Agaricomycotina</taxon>
        <taxon>Agaricomycetes</taxon>
        <taxon>Agaricomycetidae</taxon>
        <taxon>Agaricales</taxon>
        <taxon>Tricholomatineae</taxon>
        <taxon>Lyophyllaceae</taxon>
        <taxon>Sphagnurus</taxon>
    </lineage>
</organism>
<evidence type="ECO:0000313" key="2">
    <source>
        <dbReference type="EMBL" id="KAG5654268.1"/>
    </source>
</evidence>
<dbReference type="AlphaFoldDB" id="A0A9P7KL29"/>
<proteinExistence type="predicted"/>
<reference evidence="2" key="2">
    <citation type="submission" date="2021-10" db="EMBL/GenBank/DDBJ databases">
        <title>Phylogenomics reveals ancestral predisposition of the termite-cultivated fungus Termitomyces towards a domesticated lifestyle.</title>
        <authorList>
            <person name="Auxier B."/>
            <person name="Grum-Grzhimaylo A."/>
            <person name="Cardenas M.E."/>
            <person name="Lodge J.D."/>
            <person name="Laessoe T."/>
            <person name="Pedersen O."/>
            <person name="Smith M.E."/>
            <person name="Kuyper T.W."/>
            <person name="Franco-Molano E.A."/>
            <person name="Baroni T.J."/>
            <person name="Aanen D.K."/>
        </authorList>
    </citation>
    <scope>NUCLEOTIDE SEQUENCE</scope>
    <source>
        <strain evidence="2">D49</strain>
    </source>
</reference>
<evidence type="ECO:0000256" key="1">
    <source>
        <dbReference type="SAM" id="MobiDB-lite"/>
    </source>
</evidence>
<protein>
    <submittedName>
        <fullName evidence="2">Uncharacterized protein</fullName>
    </submittedName>
</protein>
<evidence type="ECO:0000313" key="3">
    <source>
        <dbReference type="Proteomes" id="UP000717328"/>
    </source>
</evidence>
<keyword evidence="3" id="KW-1185">Reference proteome</keyword>